<evidence type="ECO:0000313" key="4">
    <source>
        <dbReference type="Proteomes" id="UP001429601"/>
    </source>
</evidence>
<dbReference type="Proteomes" id="UP001429601">
    <property type="component" value="Unassembled WGS sequence"/>
</dbReference>
<gene>
    <name evidence="3" type="ORF">HBF26_02345</name>
</gene>
<protein>
    <submittedName>
        <fullName evidence="3">Extracellular solute-binding protein</fullName>
    </submittedName>
</protein>
<proteinExistence type="predicted"/>
<accession>A0ABX0PZF3</accession>
<sequence>MTKTKIFRWTRDPHICKYTQNATQDVAWETTVRPHRHIASVILMLAVGVAHAGSVTVYSALESDEIATYLGAAKKALPDIDIHVLRLSSGDLAARLLAESQRPRNDVIWGMAVTDMLDPRIAALLAPVHGTHIDSMPPGFRDRDGRWFAPTGFLAALCVNREALADQGLPMPRSWNDLASPAYRGQIAMPDPSSSGTGYMLISSLSDAGRDPAGMALTLGIARNVGQVTLSGSAPCKLARIGEFPIGISFAFSAMQAIRQGYPVTMVIPEGVKGYELEASALMKQAAGNEDARRFLDWTASPEAAALYRGYKEIVAAPGSVPSAEQQREGLPADLVATLPVRDFDTAARERAALIARYKRLTR</sequence>
<dbReference type="SUPFAM" id="SSF53850">
    <property type="entry name" value="Periplasmic binding protein-like II"/>
    <property type="match status" value="1"/>
</dbReference>
<reference evidence="3 4" key="1">
    <citation type="journal article" date="2011" name="Curr. Microbiol.">
        <title>Luteibacter jiangsuensis sp. nov.: a methamidophos-degrading bacterium isolated from a methamidophos-manufacturing factory.</title>
        <authorList>
            <person name="Wang L."/>
            <person name="Wang G.L."/>
            <person name="Li S.P."/>
            <person name="Jiang J.D."/>
        </authorList>
    </citation>
    <scope>NUCLEOTIDE SEQUENCE [LARGE SCALE GENOMIC DNA]</scope>
    <source>
        <strain evidence="3 4">CGMCC 1.10133</strain>
    </source>
</reference>
<dbReference type="Pfam" id="PF13343">
    <property type="entry name" value="SBP_bac_6"/>
    <property type="match status" value="1"/>
</dbReference>
<keyword evidence="1" id="KW-0732">Signal</keyword>
<evidence type="ECO:0000256" key="2">
    <source>
        <dbReference type="SAM" id="Phobius"/>
    </source>
</evidence>
<keyword evidence="2" id="KW-1133">Transmembrane helix</keyword>
<organism evidence="3 4">
    <name type="scientific">Luteibacter jiangsuensis</name>
    <dbReference type="NCBI Taxonomy" id="637577"/>
    <lineage>
        <taxon>Bacteria</taxon>
        <taxon>Pseudomonadati</taxon>
        <taxon>Pseudomonadota</taxon>
        <taxon>Gammaproteobacteria</taxon>
        <taxon>Lysobacterales</taxon>
        <taxon>Rhodanobacteraceae</taxon>
        <taxon>Luteibacter</taxon>
    </lineage>
</organism>
<evidence type="ECO:0000256" key="1">
    <source>
        <dbReference type="ARBA" id="ARBA00022729"/>
    </source>
</evidence>
<name>A0ABX0PZF3_9GAMM</name>
<dbReference type="PANTHER" id="PTHR30006">
    <property type="entry name" value="THIAMINE-BINDING PERIPLASMIC PROTEIN-RELATED"/>
    <property type="match status" value="1"/>
</dbReference>
<dbReference type="InterPro" id="IPR026045">
    <property type="entry name" value="Ferric-bd"/>
</dbReference>
<dbReference type="PANTHER" id="PTHR30006:SF2">
    <property type="entry name" value="ABC TRANSPORTER SUBSTRATE-BINDING PROTEIN"/>
    <property type="match status" value="1"/>
</dbReference>
<dbReference type="EMBL" id="JAAQQR010000001">
    <property type="protein sequence ID" value="NID03709.1"/>
    <property type="molecule type" value="Genomic_DNA"/>
</dbReference>
<dbReference type="PIRSF" id="PIRSF002825">
    <property type="entry name" value="CfbpA"/>
    <property type="match status" value="1"/>
</dbReference>
<evidence type="ECO:0000313" key="3">
    <source>
        <dbReference type="EMBL" id="NID03709.1"/>
    </source>
</evidence>
<dbReference type="Gene3D" id="3.40.190.10">
    <property type="entry name" value="Periplasmic binding protein-like II"/>
    <property type="match status" value="2"/>
</dbReference>
<keyword evidence="4" id="KW-1185">Reference proteome</keyword>
<feature type="transmembrane region" description="Helical" evidence="2">
    <location>
        <begin position="38"/>
        <end position="61"/>
    </location>
</feature>
<keyword evidence="2" id="KW-0812">Transmembrane</keyword>
<comment type="caution">
    <text evidence="3">The sequence shown here is derived from an EMBL/GenBank/DDBJ whole genome shotgun (WGS) entry which is preliminary data.</text>
</comment>
<keyword evidence="2" id="KW-0472">Membrane</keyword>